<keyword evidence="2" id="KW-0472">Membrane</keyword>
<dbReference type="EMBL" id="SRYX01000024">
    <property type="protein sequence ID" value="TGY36958.1"/>
    <property type="molecule type" value="Genomic_DNA"/>
</dbReference>
<gene>
    <name evidence="3" type="ORF">E5353_08225</name>
</gene>
<dbReference type="RefSeq" id="WP_135999496.1">
    <property type="nucleotide sequence ID" value="NZ_SRYX01000024.1"/>
</dbReference>
<keyword evidence="1" id="KW-0175">Coiled coil</keyword>
<sequence>MRMSYNIKLYVHGVPNGQDSWGVEDFDSSYIDSFYGRKFKVPAQLFVEVMRFGSNVNCYYTYMQTENVQDKDGRTGSYLALTLRINYYYADLRNMYNLLEAAYYKFIVGEVVENTGCGILYKIADFAQVDTMLGTLEKELEKYLMQFSVDADFVSLNGIALPKKQQVDIISVNPLECDTDIILSYIKKGGKISVSSLHSTKHEQLIIQKMNSEIQETQRKAQHDIQTVLHDKESEIQTIKNEYKDVEHTIGKLKKKVENANSEIERLNIELSNAGKELEETRKYEQKYSDAQKELNKFNEFVESIQNNLSVLNGTTSNMSNMNNSSGNIESGRDCCKSSGKSVVRKYRFIFCFAVVLMMGIIVFISFRSCTNKKEKMDINVEKNNDTLQRVVDNKTLNTFD</sequence>
<organism evidence="3 4">
    <name type="scientific">Bacteroides caecimuris</name>
    <dbReference type="NCBI Taxonomy" id="1796613"/>
    <lineage>
        <taxon>Bacteria</taxon>
        <taxon>Pseudomonadati</taxon>
        <taxon>Bacteroidota</taxon>
        <taxon>Bacteroidia</taxon>
        <taxon>Bacteroidales</taxon>
        <taxon>Bacteroidaceae</taxon>
        <taxon>Bacteroides</taxon>
    </lineage>
</organism>
<keyword evidence="2" id="KW-1133">Transmembrane helix</keyword>
<accession>A0A4S2D5Q7</accession>
<dbReference type="AlphaFoldDB" id="A0A4S2D5Q7"/>
<evidence type="ECO:0000313" key="4">
    <source>
        <dbReference type="Proteomes" id="UP000309566"/>
    </source>
</evidence>
<evidence type="ECO:0000256" key="1">
    <source>
        <dbReference type="SAM" id="Coils"/>
    </source>
</evidence>
<protein>
    <submittedName>
        <fullName evidence="3">Uncharacterized protein</fullName>
    </submittedName>
</protein>
<proteinExistence type="predicted"/>
<keyword evidence="2" id="KW-0812">Transmembrane</keyword>
<name>A0A4S2D5Q7_9BACE</name>
<evidence type="ECO:0000256" key="2">
    <source>
        <dbReference type="SAM" id="Phobius"/>
    </source>
</evidence>
<feature type="coiled-coil region" evidence="1">
    <location>
        <begin position="229"/>
        <end position="308"/>
    </location>
</feature>
<feature type="transmembrane region" description="Helical" evidence="2">
    <location>
        <begin position="347"/>
        <end position="367"/>
    </location>
</feature>
<reference evidence="3 4" key="1">
    <citation type="submission" date="2019-04" db="EMBL/GenBank/DDBJ databases">
        <title>Microbes associate with the intestines of laboratory mice.</title>
        <authorList>
            <person name="Navarre W."/>
            <person name="Wong E."/>
            <person name="Huang K."/>
            <person name="Tropini C."/>
            <person name="Ng K."/>
            <person name="Yu B."/>
        </authorList>
    </citation>
    <scope>NUCLEOTIDE SEQUENCE [LARGE SCALE GENOMIC DNA]</scope>
    <source>
        <strain evidence="3 4">NM63_1-25</strain>
    </source>
</reference>
<evidence type="ECO:0000313" key="3">
    <source>
        <dbReference type="EMBL" id="TGY36958.1"/>
    </source>
</evidence>
<dbReference type="Gene3D" id="1.20.120.330">
    <property type="entry name" value="Nucleotidyltransferases domain 2"/>
    <property type="match status" value="1"/>
</dbReference>
<comment type="caution">
    <text evidence="3">The sequence shown here is derived from an EMBL/GenBank/DDBJ whole genome shotgun (WGS) entry which is preliminary data.</text>
</comment>
<dbReference type="Proteomes" id="UP000309566">
    <property type="component" value="Unassembled WGS sequence"/>
</dbReference>